<dbReference type="STRING" id="317577.GCA_000419625_03376"/>
<dbReference type="EMBL" id="CP021083">
    <property type="protein sequence ID" value="ASN82807.1"/>
    <property type="molecule type" value="Genomic_DNA"/>
</dbReference>
<dbReference type="Pfam" id="PF13115">
    <property type="entry name" value="YtkA"/>
    <property type="match status" value="1"/>
</dbReference>
<gene>
    <name evidence="3" type="ORF">DFI_16565</name>
</gene>
<dbReference type="AlphaFoldDB" id="A0A221T1N0"/>
<sequence>MTRPALIPLCLLAALLAGCGAPARTDVTLTRPPVFLKGEAAPLTLQLHSGGAPASGYAVTAQFSMARMDHGQQEVTLKEVAPGTYTGEVALPMGGEWDVTVNVTRDRDTLEQTLTLRVNDGG</sequence>
<protein>
    <recommendedName>
        <fullName evidence="2">YtkA-like domain-containing protein</fullName>
    </recommendedName>
</protein>
<dbReference type="KEGG" id="dfc:DFI_16565"/>
<feature type="signal peptide" evidence="1">
    <location>
        <begin position="1"/>
        <end position="23"/>
    </location>
</feature>
<name>A0A221T1N0_9DEIO</name>
<dbReference type="PROSITE" id="PS51257">
    <property type="entry name" value="PROKAR_LIPOPROTEIN"/>
    <property type="match status" value="1"/>
</dbReference>
<keyword evidence="4" id="KW-1185">Reference proteome</keyword>
<organism evidence="3 4">
    <name type="scientific">Deinococcus ficus</name>
    <dbReference type="NCBI Taxonomy" id="317577"/>
    <lineage>
        <taxon>Bacteria</taxon>
        <taxon>Thermotogati</taxon>
        <taxon>Deinococcota</taxon>
        <taxon>Deinococci</taxon>
        <taxon>Deinococcales</taxon>
        <taxon>Deinococcaceae</taxon>
        <taxon>Deinococcus</taxon>
    </lineage>
</organism>
<accession>A0A221T1N0</accession>
<evidence type="ECO:0000313" key="4">
    <source>
        <dbReference type="Proteomes" id="UP000259030"/>
    </source>
</evidence>
<keyword evidence="1" id="KW-0732">Signal</keyword>
<dbReference type="Proteomes" id="UP000259030">
    <property type="component" value="Plasmid pDFI2"/>
</dbReference>
<feature type="chain" id="PRO_5011249551" description="YtkA-like domain-containing protein" evidence="1">
    <location>
        <begin position="24"/>
        <end position="122"/>
    </location>
</feature>
<geneLocation type="plasmid" evidence="4">
    <name>pdfi2</name>
</geneLocation>
<keyword evidence="3" id="KW-0614">Plasmid</keyword>
<dbReference type="RefSeq" id="WP_027462306.1">
    <property type="nucleotide sequence ID" value="NZ_CP021083.1"/>
</dbReference>
<feature type="domain" description="YtkA-like" evidence="2">
    <location>
        <begin position="25"/>
        <end position="101"/>
    </location>
</feature>
<evidence type="ECO:0000256" key="1">
    <source>
        <dbReference type="SAM" id="SignalP"/>
    </source>
</evidence>
<evidence type="ECO:0000259" key="2">
    <source>
        <dbReference type="Pfam" id="PF13115"/>
    </source>
</evidence>
<evidence type="ECO:0000313" key="3">
    <source>
        <dbReference type="EMBL" id="ASN82807.1"/>
    </source>
</evidence>
<dbReference type="InterPro" id="IPR032693">
    <property type="entry name" value="YtkA-like_dom"/>
</dbReference>
<proteinExistence type="predicted"/>
<reference evidence="3 4" key="1">
    <citation type="submission" date="2017-05" db="EMBL/GenBank/DDBJ databases">
        <title>The complete genome sequence of Deinococcus ficus isolated from the rhizosphere of the Ficus religiosa L. in Taiwan.</title>
        <authorList>
            <person name="Wu K.-M."/>
            <person name="Liao T.-L."/>
            <person name="Liu Y.-M."/>
            <person name="Young C.-C."/>
            <person name="Tsai S.-F."/>
        </authorList>
    </citation>
    <scope>NUCLEOTIDE SEQUENCE [LARGE SCALE GENOMIC DNA]</scope>
    <source>
        <strain evidence="3 4">CC-FR2-10</strain>
        <plasmid evidence="4">pdfi2</plasmid>
    </source>
</reference>